<keyword evidence="1" id="KW-0472">Membrane</keyword>
<evidence type="ECO:0000256" key="1">
    <source>
        <dbReference type="SAM" id="Phobius"/>
    </source>
</evidence>
<keyword evidence="3" id="KW-1185">Reference proteome</keyword>
<gene>
    <name evidence="2" type="ORF">KDX31_03730</name>
</gene>
<evidence type="ECO:0000313" key="3">
    <source>
        <dbReference type="Proteomes" id="UP001059950"/>
    </source>
</evidence>
<evidence type="ECO:0000313" key="2">
    <source>
        <dbReference type="EMBL" id="UTW04137.1"/>
    </source>
</evidence>
<keyword evidence="1" id="KW-1133">Transmembrane helix</keyword>
<protein>
    <submittedName>
        <fullName evidence="2">Uncharacterized protein</fullName>
    </submittedName>
</protein>
<reference evidence="2" key="1">
    <citation type="submission" date="2021-04" db="EMBL/GenBank/DDBJ databases">
        <title>Oceanospirillales bacteria with DddD are important DMSP degraders in coastal seawater.</title>
        <authorList>
            <person name="Liu J."/>
        </authorList>
    </citation>
    <scope>NUCLEOTIDE SEQUENCE</scope>
    <source>
        <strain evidence="2">GY6</strain>
    </source>
</reference>
<accession>A0ABY5GVW8</accession>
<proteinExistence type="predicted"/>
<dbReference type="EMBL" id="CP073344">
    <property type="protein sequence ID" value="UTW04137.1"/>
    <property type="molecule type" value="Genomic_DNA"/>
</dbReference>
<feature type="transmembrane region" description="Helical" evidence="1">
    <location>
        <begin position="16"/>
        <end position="35"/>
    </location>
</feature>
<dbReference type="Proteomes" id="UP001059950">
    <property type="component" value="Chromosome"/>
</dbReference>
<keyword evidence="1" id="KW-0812">Transmembrane</keyword>
<sequence length="62" mass="6871">MQAFVDFTNGIISSPAMTYLRLGAGLFSSILIRFVQLQMFRDICVPLFSGSQAEPEFAPARI</sequence>
<name>A0ABY5GVW8_9GAMM</name>
<organism evidence="2 3">
    <name type="scientific">Amphritea atlantica</name>
    <dbReference type="NCBI Taxonomy" id="355243"/>
    <lineage>
        <taxon>Bacteria</taxon>
        <taxon>Pseudomonadati</taxon>
        <taxon>Pseudomonadota</taxon>
        <taxon>Gammaproteobacteria</taxon>
        <taxon>Oceanospirillales</taxon>
        <taxon>Oceanospirillaceae</taxon>
        <taxon>Amphritea</taxon>
    </lineage>
</organism>